<sequence length="93" mass="10785">MCTNFLPPSGCYCVHTHTQTEIGVLCFTSKRERGRAMFYALHPKEKESDVVLLYPLMCVMCVCERGRERKRERERFSPCCASCRSERGKSLSR</sequence>
<keyword evidence="2" id="KW-1185">Reference proteome</keyword>
<dbReference type="Proteomes" id="UP000825935">
    <property type="component" value="Chromosome 8"/>
</dbReference>
<gene>
    <name evidence="1" type="ORF">KP509_08G006000</name>
</gene>
<organism evidence="1 2">
    <name type="scientific">Ceratopteris richardii</name>
    <name type="common">Triangle waterfern</name>
    <dbReference type="NCBI Taxonomy" id="49495"/>
    <lineage>
        <taxon>Eukaryota</taxon>
        <taxon>Viridiplantae</taxon>
        <taxon>Streptophyta</taxon>
        <taxon>Embryophyta</taxon>
        <taxon>Tracheophyta</taxon>
        <taxon>Polypodiopsida</taxon>
        <taxon>Polypodiidae</taxon>
        <taxon>Polypodiales</taxon>
        <taxon>Pteridineae</taxon>
        <taxon>Pteridaceae</taxon>
        <taxon>Parkerioideae</taxon>
        <taxon>Ceratopteris</taxon>
    </lineage>
</organism>
<comment type="caution">
    <text evidence="1">The sequence shown here is derived from an EMBL/GenBank/DDBJ whole genome shotgun (WGS) entry which is preliminary data.</text>
</comment>
<reference evidence="1" key="1">
    <citation type="submission" date="2021-08" db="EMBL/GenBank/DDBJ databases">
        <title>WGS assembly of Ceratopteris richardii.</title>
        <authorList>
            <person name="Marchant D.B."/>
            <person name="Chen G."/>
            <person name="Jenkins J."/>
            <person name="Shu S."/>
            <person name="Leebens-Mack J."/>
            <person name="Grimwood J."/>
            <person name="Schmutz J."/>
            <person name="Soltis P."/>
            <person name="Soltis D."/>
            <person name="Chen Z.-H."/>
        </authorList>
    </citation>
    <scope>NUCLEOTIDE SEQUENCE</scope>
    <source>
        <strain evidence="1">Whitten #5841</strain>
        <tissue evidence="1">Leaf</tissue>
    </source>
</reference>
<dbReference type="EMBL" id="CM035413">
    <property type="protein sequence ID" value="KAH7430614.1"/>
    <property type="molecule type" value="Genomic_DNA"/>
</dbReference>
<evidence type="ECO:0000313" key="2">
    <source>
        <dbReference type="Proteomes" id="UP000825935"/>
    </source>
</evidence>
<proteinExistence type="predicted"/>
<evidence type="ECO:0000313" key="1">
    <source>
        <dbReference type="EMBL" id="KAH7430614.1"/>
    </source>
</evidence>
<name>A0A8T2UBE1_CERRI</name>
<dbReference type="AlphaFoldDB" id="A0A8T2UBE1"/>
<accession>A0A8T2UBE1</accession>
<protein>
    <submittedName>
        <fullName evidence="1">Uncharacterized protein</fullName>
    </submittedName>
</protein>